<keyword evidence="3 6" id="KW-1133">Transmembrane helix</keyword>
<evidence type="ECO:0000313" key="9">
    <source>
        <dbReference type="Proteomes" id="UP000494040"/>
    </source>
</evidence>
<accession>A0A8I6TF11</accession>
<dbReference type="OrthoDB" id="6481667at2759"/>
<organism evidence="8 9">
    <name type="scientific">Cimex lectularius</name>
    <name type="common">Bed bug</name>
    <name type="synonym">Acanthia lectularia</name>
    <dbReference type="NCBI Taxonomy" id="79782"/>
    <lineage>
        <taxon>Eukaryota</taxon>
        <taxon>Metazoa</taxon>
        <taxon>Ecdysozoa</taxon>
        <taxon>Arthropoda</taxon>
        <taxon>Hexapoda</taxon>
        <taxon>Insecta</taxon>
        <taxon>Pterygota</taxon>
        <taxon>Neoptera</taxon>
        <taxon>Paraneoptera</taxon>
        <taxon>Hemiptera</taxon>
        <taxon>Heteroptera</taxon>
        <taxon>Panheteroptera</taxon>
        <taxon>Cimicomorpha</taxon>
        <taxon>Cimicidae</taxon>
        <taxon>Cimex</taxon>
    </lineage>
</organism>
<dbReference type="InterPro" id="IPR008253">
    <property type="entry name" value="Marvel"/>
</dbReference>
<feature type="transmembrane region" description="Helical" evidence="6">
    <location>
        <begin position="60"/>
        <end position="86"/>
    </location>
</feature>
<dbReference type="PANTHER" id="PTHR22776">
    <property type="entry name" value="MARVEL-CONTAINING POTENTIAL LIPID RAFT-ASSOCIATED PROTEIN"/>
    <property type="match status" value="1"/>
</dbReference>
<evidence type="ECO:0000256" key="1">
    <source>
        <dbReference type="ARBA" id="ARBA00004141"/>
    </source>
</evidence>
<evidence type="ECO:0000256" key="2">
    <source>
        <dbReference type="ARBA" id="ARBA00022692"/>
    </source>
</evidence>
<reference evidence="8" key="1">
    <citation type="submission" date="2022-01" db="UniProtKB">
        <authorList>
            <consortium name="EnsemblMetazoa"/>
        </authorList>
    </citation>
    <scope>IDENTIFICATION</scope>
</reference>
<feature type="domain" description="MARVEL" evidence="7">
    <location>
        <begin position="25"/>
        <end position="158"/>
    </location>
</feature>
<comment type="subcellular location">
    <subcellularLocation>
        <location evidence="1">Membrane</location>
        <topology evidence="1">Multi-pass membrane protein</topology>
    </subcellularLocation>
</comment>
<evidence type="ECO:0000256" key="4">
    <source>
        <dbReference type="ARBA" id="ARBA00023136"/>
    </source>
</evidence>
<dbReference type="AlphaFoldDB" id="A0A8I6TF11"/>
<proteinExistence type="predicted"/>
<evidence type="ECO:0000313" key="8">
    <source>
        <dbReference type="EnsemblMetazoa" id="XP_014245229.1"/>
    </source>
</evidence>
<keyword evidence="2 5" id="KW-0812">Transmembrane</keyword>
<feature type="transmembrane region" description="Helical" evidence="6">
    <location>
        <begin position="131"/>
        <end position="154"/>
    </location>
</feature>
<sequence length="160" mass="17965">MSHTVTVTRTTTTSTTSAIIINTGYLKTVPGILKLLEVIIAGVCLFLVSWYDVYLRRTPYLFFFSIVTTAFVASSCLLLACLISLSTASIIAKTIYELVYHVVLCVLVLISSILFFVEVENHSKNYYYHNQYMTCAILGLILGVLYLVSTVFAYRNYRGL</sequence>
<evidence type="ECO:0000256" key="5">
    <source>
        <dbReference type="PROSITE-ProRule" id="PRU00581"/>
    </source>
</evidence>
<evidence type="ECO:0000256" key="3">
    <source>
        <dbReference type="ARBA" id="ARBA00022989"/>
    </source>
</evidence>
<dbReference type="RefSeq" id="XP_014245229.1">
    <property type="nucleotide sequence ID" value="XM_014389743.2"/>
</dbReference>
<dbReference type="PROSITE" id="PS51225">
    <property type="entry name" value="MARVEL"/>
    <property type="match status" value="1"/>
</dbReference>
<feature type="transmembrane region" description="Helical" evidence="6">
    <location>
        <begin position="35"/>
        <end position="54"/>
    </location>
</feature>
<dbReference type="GO" id="GO:0016020">
    <property type="term" value="C:membrane"/>
    <property type="evidence" value="ECO:0007669"/>
    <property type="project" value="UniProtKB-SubCell"/>
</dbReference>
<name>A0A8I6TF11_CIMLE</name>
<evidence type="ECO:0000259" key="7">
    <source>
        <dbReference type="PROSITE" id="PS51225"/>
    </source>
</evidence>
<dbReference type="Pfam" id="PF01284">
    <property type="entry name" value="MARVEL"/>
    <property type="match status" value="1"/>
</dbReference>
<dbReference type="GeneID" id="106664233"/>
<dbReference type="PANTHER" id="PTHR22776:SF92">
    <property type="entry name" value="LD04844P"/>
    <property type="match status" value="1"/>
</dbReference>
<dbReference type="OMA" id="RDVKHDG"/>
<dbReference type="EnsemblMetazoa" id="XM_014389743.2">
    <property type="protein sequence ID" value="XP_014245229.1"/>
    <property type="gene ID" value="LOC106664233"/>
</dbReference>
<evidence type="ECO:0000256" key="6">
    <source>
        <dbReference type="SAM" id="Phobius"/>
    </source>
</evidence>
<dbReference type="Proteomes" id="UP000494040">
    <property type="component" value="Unassembled WGS sequence"/>
</dbReference>
<keyword evidence="9" id="KW-1185">Reference proteome</keyword>
<protein>
    <recommendedName>
        <fullName evidence="7">MARVEL domain-containing protein</fullName>
    </recommendedName>
</protein>
<dbReference type="InterPro" id="IPR050578">
    <property type="entry name" value="MARVEL-CKLF_proteins"/>
</dbReference>
<keyword evidence="4 5" id="KW-0472">Membrane</keyword>
<feature type="transmembrane region" description="Helical" evidence="6">
    <location>
        <begin position="98"/>
        <end position="119"/>
    </location>
</feature>